<feature type="chain" id="PRO_5040994737" evidence="1">
    <location>
        <begin position="23"/>
        <end position="100"/>
    </location>
</feature>
<dbReference type="EMBL" id="JANIPJ010000008">
    <property type="protein sequence ID" value="MCR2804828.1"/>
    <property type="molecule type" value="Genomic_DNA"/>
</dbReference>
<organism evidence="2 3">
    <name type="scientific">Paenibacillus soyae</name>
    <dbReference type="NCBI Taxonomy" id="2969249"/>
    <lineage>
        <taxon>Bacteria</taxon>
        <taxon>Bacillati</taxon>
        <taxon>Bacillota</taxon>
        <taxon>Bacilli</taxon>
        <taxon>Bacillales</taxon>
        <taxon>Paenibacillaceae</taxon>
        <taxon>Paenibacillus</taxon>
    </lineage>
</organism>
<keyword evidence="3" id="KW-1185">Reference proteome</keyword>
<accession>A0A9X2MS46</accession>
<evidence type="ECO:0000313" key="3">
    <source>
        <dbReference type="Proteomes" id="UP001141950"/>
    </source>
</evidence>
<dbReference type="Proteomes" id="UP001141950">
    <property type="component" value="Unassembled WGS sequence"/>
</dbReference>
<dbReference type="RefSeq" id="WP_257446209.1">
    <property type="nucleotide sequence ID" value="NZ_JANIPJ010000008.1"/>
</dbReference>
<sequence>MLKFVSCLLCIALLLLTMPIQAVQADSVPEQAHNESDQDEIEKRLADYYGLGEPGDEPKHRRILSGDWGISFNKEPVVLQGGDPWTFIFFAVVKFIFSFL</sequence>
<comment type="caution">
    <text evidence="2">The sequence shown here is derived from an EMBL/GenBank/DDBJ whole genome shotgun (WGS) entry which is preliminary data.</text>
</comment>
<evidence type="ECO:0000256" key="1">
    <source>
        <dbReference type="SAM" id="SignalP"/>
    </source>
</evidence>
<reference evidence="2" key="1">
    <citation type="submission" date="2022-08" db="EMBL/GenBank/DDBJ databases">
        <title>The genomic sequence of strain Paenibacillus sp. SCIV0701.</title>
        <authorList>
            <person name="Zhao H."/>
        </authorList>
    </citation>
    <scope>NUCLEOTIDE SEQUENCE</scope>
    <source>
        <strain evidence="2">SCIV0701</strain>
    </source>
</reference>
<feature type="signal peptide" evidence="1">
    <location>
        <begin position="1"/>
        <end position="22"/>
    </location>
</feature>
<evidence type="ECO:0000313" key="2">
    <source>
        <dbReference type="EMBL" id="MCR2804828.1"/>
    </source>
</evidence>
<name>A0A9X2MS46_9BACL</name>
<keyword evidence="1" id="KW-0732">Signal</keyword>
<proteinExistence type="predicted"/>
<gene>
    <name evidence="2" type="ORF">NQZ67_13150</name>
</gene>
<dbReference type="AlphaFoldDB" id="A0A9X2MS46"/>
<protein>
    <submittedName>
        <fullName evidence="2">Uncharacterized protein</fullName>
    </submittedName>
</protein>